<accession>A0A3M6TT37</accession>
<evidence type="ECO:0000313" key="1">
    <source>
        <dbReference type="EMBL" id="RMX44607.1"/>
    </source>
</evidence>
<name>A0A3M6TT37_POCDA</name>
<dbReference type="Proteomes" id="UP000275408">
    <property type="component" value="Unassembled WGS sequence"/>
</dbReference>
<reference evidence="1 2" key="1">
    <citation type="journal article" date="2018" name="Sci. Rep.">
        <title>Comparative analysis of the Pocillopora damicornis genome highlights role of immune system in coral evolution.</title>
        <authorList>
            <person name="Cunning R."/>
            <person name="Bay R.A."/>
            <person name="Gillette P."/>
            <person name="Baker A.C."/>
            <person name="Traylor-Knowles N."/>
        </authorList>
    </citation>
    <scope>NUCLEOTIDE SEQUENCE [LARGE SCALE GENOMIC DNA]</scope>
    <source>
        <strain evidence="1">RSMAS</strain>
        <tissue evidence="1">Whole animal</tissue>
    </source>
</reference>
<sequence>MFNLVRFSNCDTEQKIFPDVAHKSTFTAFIYKPNNVKFGISLIKVLKANHKPHVNQTRDLTSAAFVLNENDCACEPPRFLEYDKQRNFKCTLAESGQHRDYICNLCHSWNRTGSVNCLWKLVGNLVSLEKRLITLSVHKQLVVWVSPKFYYLSRDGLLCDL</sequence>
<comment type="caution">
    <text evidence="1">The sequence shown here is derived from an EMBL/GenBank/DDBJ whole genome shotgun (WGS) entry which is preliminary data.</text>
</comment>
<gene>
    <name evidence="1" type="ORF">pdam_00002769</name>
</gene>
<protein>
    <submittedName>
        <fullName evidence="1">Uncharacterized protein</fullName>
    </submittedName>
</protein>
<evidence type="ECO:0000313" key="2">
    <source>
        <dbReference type="Proteomes" id="UP000275408"/>
    </source>
</evidence>
<dbReference type="AlphaFoldDB" id="A0A3M6TT37"/>
<keyword evidence="2" id="KW-1185">Reference proteome</keyword>
<dbReference type="EMBL" id="RCHS01002970">
    <property type="protein sequence ID" value="RMX44607.1"/>
    <property type="molecule type" value="Genomic_DNA"/>
</dbReference>
<organism evidence="1 2">
    <name type="scientific">Pocillopora damicornis</name>
    <name type="common">Cauliflower coral</name>
    <name type="synonym">Millepora damicornis</name>
    <dbReference type="NCBI Taxonomy" id="46731"/>
    <lineage>
        <taxon>Eukaryota</taxon>
        <taxon>Metazoa</taxon>
        <taxon>Cnidaria</taxon>
        <taxon>Anthozoa</taxon>
        <taxon>Hexacorallia</taxon>
        <taxon>Scleractinia</taxon>
        <taxon>Astrocoeniina</taxon>
        <taxon>Pocilloporidae</taxon>
        <taxon>Pocillopora</taxon>
    </lineage>
</organism>
<proteinExistence type="predicted"/>